<keyword evidence="3" id="KW-1185">Reference proteome</keyword>
<comment type="caution">
    <text evidence="2">The sequence shown here is derived from an EMBL/GenBank/DDBJ whole genome shotgun (WGS) entry which is preliminary data.</text>
</comment>
<keyword evidence="1" id="KW-0472">Membrane</keyword>
<feature type="transmembrane region" description="Helical" evidence="1">
    <location>
        <begin position="44"/>
        <end position="64"/>
    </location>
</feature>
<keyword evidence="1" id="KW-1133">Transmembrane helix</keyword>
<feature type="transmembrane region" description="Helical" evidence="1">
    <location>
        <begin position="21"/>
        <end position="38"/>
    </location>
</feature>
<dbReference type="EMBL" id="JAJLJH010000005">
    <property type="protein sequence ID" value="MCK9687668.1"/>
    <property type="molecule type" value="Genomic_DNA"/>
</dbReference>
<keyword evidence="1" id="KW-0812">Transmembrane</keyword>
<sequence>MKKAPVREPLSVQRGLEDQAALSHIAVSNALLISGMFVPNPALALALLPALGAGFSMTGAASAARSHDPFS</sequence>
<evidence type="ECO:0000256" key="1">
    <source>
        <dbReference type="SAM" id="Phobius"/>
    </source>
</evidence>
<dbReference type="AlphaFoldDB" id="A0A9X1YK48"/>
<name>A0A9X1YK48_9BURK</name>
<accession>A0A9X1YK48</accession>
<proteinExistence type="predicted"/>
<evidence type="ECO:0000313" key="3">
    <source>
        <dbReference type="Proteomes" id="UP001139353"/>
    </source>
</evidence>
<reference evidence="2" key="1">
    <citation type="submission" date="2021-11" db="EMBL/GenBank/DDBJ databases">
        <title>BS-T2-15 a new species belonging to the Comamonadaceae family isolated from the soil of a French oak forest.</title>
        <authorList>
            <person name="Mieszkin S."/>
            <person name="Alain K."/>
        </authorList>
    </citation>
    <scope>NUCLEOTIDE SEQUENCE</scope>
    <source>
        <strain evidence="2">BS-T2-15</strain>
    </source>
</reference>
<dbReference type="Proteomes" id="UP001139353">
    <property type="component" value="Unassembled WGS sequence"/>
</dbReference>
<dbReference type="RefSeq" id="WP_275683708.1">
    <property type="nucleotide sequence ID" value="NZ_JAJLJH010000005.1"/>
</dbReference>
<gene>
    <name evidence="2" type="ORF">LPC04_18350</name>
</gene>
<evidence type="ECO:0000313" key="2">
    <source>
        <dbReference type="EMBL" id="MCK9687668.1"/>
    </source>
</evidence>
<protein>
    <submittedName>
        <fullName evidence="2">Uncharacterized protein</fullName>
    </submittedName>
</protein>
<organism evidence="2 3">
    <name type="scientific">Scleromatobacter humisilvae</name>
    <dbReference type="NCBI Taxonomy" id="2897159"/>
    <lineage>
        <taxon>Bacteria</taxon>
        <taxon>Pseudomonadati</taxon>
        <taxon>Pseudomonadota</taxon>
        <taxon>Betaproteobacteria</taxon>
        <taxon>Burkholderiales</taxon>
        <taxon>Sphaerotilaceae</taxon>
        <taxon>Scleromatobacter</taxon>
    </lineage>
</organism>